<dbReference type="PANTHER" id="PTHR48078">
    <property type="entry name" value="THREONINE DEHYDRATASE, MITOCHONDRIAL-RELATED"/>
    <property type="match status" value="1"/>
</dbReference>
<evidence type="ECO:0000259" key="4">
    <source>
        <dbReference type="Pfam" id="PF00291"/>
    </source>
</evidence>
<proteinExistence type="predicted"/>
<evidence type="ECO:0000313" key="6">
    <source>
        <dbReference type="Proteomes" id="UP000509750"/>
    </source>
</evidence>
<dbReference type="GO" id="GO:0006565">
    <property type="term" value="P:L-serine catabolic process"/>
    <property type="evidence" value="ECO:0007669"/>
    <property type="project" value="TreeGrafter"/>
</dbReference>
<organism evidence="5 6">
    <name type="scientific">Halorarum halophilum</name>
    <dbReference type="NCBI Taxonomy" id="2743090"/>
    <lineage>
        <taxon>Archaea</taxon>
        <taxon>Methanobacteriati</taxon>
        <taxon>Methanobacteriota</taxon>
        <taxon>Stenosarchaea group</taxon>
        <taxon>Halobacteria</taxon>
        <taxon>Halobacteriales</taxon>
        <taxon>Haloferacaceae</taxon>
        <taxon>Halorarum</taxon>
    </lineage>
</organism>
<dbReference type="EMBL" id="CP058529">
    <property type="protein sequence ID" value="QLG28953.1"/>
    <property type="molecule type" value="Genomic_DNA"/>
</dbReference>
<dbReference type="CDD" id="cd01563">
    <property type="entry name" value="Thr-synth_1"/>
    <property type="match status" value="1"/>
</dbReference>
<dbReference type="InterPro" id="IPR001926">
    <property type="entry name" value="TrpB-like_PALP"/>
</dbReference>
<dbReference type="EC" id="4.2.3.1" evidence="5"/>
<dbReference type="OrthoDB" id="341080at2157"/>
<comment type="cofactor">
    <cofactor evidence="1">
        <name>pyridoxal 5'-phosphate</name>
        <dbReference type="ChEBI" id="CHEBI:597326"/>
    </cofactor>
</comment>
<dbReference type="GO" id="GO:0006567">
    <property type="term" value="P:L-threonine catabolic process"/>
    <property type="evidence" value="ECO:0007669"/>
    <property type="project" value="TreeGrafter"/>
</dbReference>
<dbReference type="NCBIfam" id="NF006050">
    <property type="entry name" value="PRK08197.1"/>
    <property type="match status" value="1"/>
</dbReference>
<name>A0A7D5H255_9EURY</name>
<dbReference type="RefSeq" id="WP_179170527.1">
    <property type="nucleotide sequence ID" value="NZ_CP058529.1"/>
</dbReference>
<evidence type="ECO:0000256" key="3">
    <source>
        <dbReference type="ARBA" id="ARBA00023239"/>
    </source>
</evidence>
<dbReference type="AlphaFoldDB" id="A0A7D5H255"/>
<dbReference type="GO" id="GO:0004795">
    <property type="term" value="F:threonine synthase activity"/>
    <property type="evidence" value="ECO:0007669"/>
    <property type="project" value="UniProtKB-EC"/>
</dbReference>
<dbReference type="Proteomes" id="UP000509750">
    <property type="component" value="Chromosome"/>
</dbReference>
<dbReference type="InterPro" id="IPR036052">
    <property type="entry name" value="TrpB-like_PALP_sf"/>
</dbReference>
<evidence type="ECO:0000313" key="5">
    <source>
        <dbReference type="EMBL" id="QLG28953.1"/>
    </source>
</evidence>
<protein>
    <submittedName>
        <fullName evidence="5">Threonine synthase</fullName>
        <ecNumber evidence="5">4.2.3.1</ecNumber>
    </submittedName>
</protein>
<feature type="domain" description="Tryptophan synthase beta chain-like PALP" evidence="4">
    <location>
        <begin position="74"/>
        <end position="383"/>
    </location>
</feature>
<dbReference type="GO" id="GO:0009097">
    <property type="term" value="P:isoleucine biosynthetic process"/>
    <property type="evidence" value="ECO:0007669"/>
    <property type="project" value="TreeGrafter"/>
</dbReference>
<dbReference type="SUPFAM" id="SSF53686">
    <property type="entry name" value="Tryptophan synthase beta subunit-like PLP-dependent enzymes"/>
    <property type="match status" value="1"/>
</dbReference>
<dbReference type="Gene3D" id="3.40.50.1100">
    <property type="match status" value="2"/>
</dbReference>
<evidence type="ECO:0000256" key="2">
    <source>
        <dbReference type="ARBA" id="ARBA00022898"/>
    </source>
</evidence>
<dbReference type="PANTHER" id="PTHR48078:SF6">
    <property type="entry name" value="L-THREONINE DEHYDRATASE CATABOLIC TDCB"/>
    <property type="match status" value="1"/>
</dbReference>
<sequence>METTEAFLGVECVDCGTLFDAETATHRCPDCNGILDPAYDYDSIEITREDLANRRFDSMWRYEELLPFPAESAITLDEGATALVECPDLAEQMGVGNVYVKDEGRNPTGTFKDRGQSAAVTAAVEHGSDEIALASAGNAGQAASAYAAKAGLDSNVFLPERSGFVQKAMVEVHNGKLTVTAPIGGDSQIGDAGSALEDSLRTEDWYPVQTFVTPYRHEGKKTMALEVIEQLDWDVPDAVVYPTGGGVGLVGMHKAAKELRELGLVDELPGMYAAQSSGCAPIVEAWDAGEDTHVPWTTVDTICGGIAIPDPGASSLILDALRESNGGAVATPDEAILDAALEIAACEGLELAPTCAAAVSGAFELAERGEFGPDDTVIILNTGAGNKDADVLRSHLGDETEH</sequence>
<gene>
    <name evidence="5" type="ORF">HUG10_16035</name>
</gene>
<keyword evidence="3 5" id="KW-0456">Lyase</keyword>
<dbReference type="Pfam" id="PF00291">
    <property type="entry name" value="PALP"/>
    <property type="match status" value="1"/>
</dbReference>
<dbReference type="InterPro" id="IPR050147">
    <property type="entry name" value="Ser/Thr_Dehydratase"/>
</dbReference>
<dbReference type="PRINTS" id="PR00469">
    <property type="entry name" value="PNDRDTASEII"/>
</dbReference>
<keyword evidence="6" id="KW-1185">Reference proteome</keyword>
<dbReference type="GO" id="GO:0004794">
    <property type="term" value="F:threonine deaminase activity"/>
    <property type="evidence" value="ECO:0007669"/>
    <property type="project" value="TreeGrafter"/>
</dbReference>
<evidence type="ECO:0000256" key="1">
    <source>
        <dbReference type="ARBA" id="ARBA00001933"/>
    </source>
</evidence>
<keyword evidence="2" id="KW-0663">Pyridoxal phosphate</keyword>
<dbReference type="GeneID" id="56030374"/>
<dbReference type="KEGG" id="halg:HUG10_16035"/>
<accession>A0A7D5H255</accession>
<dbReference type="GO" id="GO:0003941">
    <property type="term" value="F:L-serine ammonia-lyase activity"/>
    <property type="evidence" value="ECO:0007669"/>
    <property type="project" value="TreeGrafter"/>
</dbReference>
<reference evidence="5 6" key="1">
    <citation type="submission" date="2020-07" db="EMBL/GenBank/DDBJ databases">
        <title>Gai3-2, isolated from salt lake.</title>
        <authorList>
            <person name="Cui H."/>
            <person name="Shi X."/>
        </authorList>
    </citation>
    <scope>NUCLEOTIDE SEQUENCE [LARGE SCALE GENOMIC DNA]</scope>
    <source>
        <strain evidence="5 6">Gai3-2</strain>
    </source>
</reference>